<dbReference type="AlphaFoldDB" id="A0A160IIK7"/>
<dbReference type="InterPro" id="IPR051908">
    <property type="entry name" value="Ribosomal_N-acetyltransferase"/>
</dbReference>
<dbReference type="STRING" id="1221500.ABE65_001445"/>
<evidence type="ECO:0000313" key="3">
    <source>
        <dbReference type="Proteomes" id="UP000076623"/>
    </source>
</evidence>
<dbReference type="RefSeq" id="WP_066390832.1">
    <property type="nucleotide sequence ID" value="NZ_CP015378.1"/>
</dbReference>
<dbReference type="EMBL" id="CP015378">
    <property type="protein sequence ID" value="ANC75581.1"/>
    <property type="molecule type" value="Genomic_DNA"/>
</dbReference>
<protein>
    <recommendedName>
        <fullName evidence="1">N-acetyltransferase domain-containing protein</fullName>
    </recommendedName>
</protein>
<organism evidence="2 3">
    <name type="scientific">Fictibacillus phosphorivorans</name>
    <dbReference type="NCBI Taxonomy" id="1221500"/>
    <lineage>
        <taxon>Bacteria</taxon>
        <taxon>Bacillati</taxon>
        <taxon>Bacillota</taxon>
        <taxon>Bacilli</taxon>
        <taxon>Bacillales</taxon>
        <taxon>Fictibacillaceae</taxon>
        <taxon>Fictibacillus</taxon>
    </lineage>
</organism>
<reference evidence="2 3" key="1">
    <citation type="submission" date="2016-04" db="EMBL/GenBank/DDBJ databases">
        <title>Complete genome sequence of Fictibacillus phosphorivorans G25-29, a strain toxic to nematodes.</title>
        <authorList>
            <person name="Zheng Z."/>
        </authorList>
    </citation>
    <scope>NUCLEOTIDE SEQUENCE [LARGE SCALE GENOMIC DNA]</scope>
    <source>
        <strain evidence="2 3">G25-29</strain>
    </source>
</reference>
<dbReference type="PROSITE" id="PS51186">
    <property type="entry name" value="GNAT"/>
    <property type="match status" value="1"/>
</dbReference>
<proteinExistence type="predicted"/>
<keyword evidence="3" id="KW-1185">Reference proteome</keyword>
<name>A0A160IIK7_9BACL</name>
<dbReference type="SUPFAM" id="SSF55729">
    <property type="entry name" value="Acyl-CoA N-acyltransferases (Nat)"/>
    <property type="match status" value="1"/>
</dbReference>
<dbReference type="InterPro" id="IPR000182">
    <property type="entry name" value="GNAT_dom"/>
</dbReference>
<accession>A0A160IIK7</accession>
<dbReference type="PANTHER" id="PTHR43441:SF12">
    <property type="entry name" value="RIBOSOMAL N-ACETYLTRANSFERASE YDAF-RELATED"/>
    <property type="match status" value="1"/>
</dbReference>
<dbReference type="PANTHER" id="PTHR43441">
    <property type="entry name" value="RIBOSOMAL-PROTEIN-SERINE ACETYLTRANSFERASE"/>
    <property type="match status" value="1"/>
</dbReference>
<evidence type="ECO:0000259" key="1">
    <source>
        <dbReference type="PROSITE" id="PS51186"/>
    </source>
</evidence>
<feature type="domain" description="N-acetyltransferase" evidence="1">
    <location>
        <begin position="21"/>
        <end position="176"/>
    </location>
</feature>
<gene>
    <name evidence="2" type="ORF">ABE65_001445</name>
</gene>
<dbReference type="KEGG" id="fpn:ABE65_001445"/>
<dbReference type="Proteomes" id="UP000076623">
    <property type="component" value="Chromosome"/>
</dbReference>
<dbReference type="GO" id="GO:0008999">
    <property type="term" value="F:protein-N-terminal-alanine acetyltransferase activity"/>
    <property type="evidence" value="ECO:0007669"/>
    <property type="project" value="TreeGrafter"/>
</dbReference>
<sequence>MLMWHIDDEIMLKQADIKESDTIYRMLEKSRQHLGPWISWVDYTQSSGEMRQFIKTVNKKMKEQTDVVLFIWYRGQVAGSVALYDIKWHNQSGMLGYWVGSGFEGHGIAQRAVKGMLMYAYYTLMLNRVELRAAVQNDKSIKLARRLGFQAEGVVRQAEWIRGSCRDQVQMSLMKNEFH</sequence>
<dbReference type="Gene3D" id="3.40.630.30">
    <property type="match status" value="1"/>
</dbReference>
<dbReference type="Pfam" id="PF13302">
    <property type="entry name" value="Acetyltransf_3"/>
    <property type="match status" value="1"/>
</dbReference>
<dbReference type="GO" id="GO:0005737">
    <property type="term" value="C:cytoplasm"/>
    <property type="evidence" value="ECO:0007669"/>
    <property type="project" value="TreeGrafter"/>
</dbReference>
<evidence type="ECO:0000313" key="2">
    <source>
        <dbReference type="EMBL" id="ANC75581.1"/>
    </source>
</evidence>
<dbReference type="GO" id="GO:1990189">
    <property type="term" value="F:protein N-terminal-serine acetyltransferase activity"/>
    <property type="evidence" value="ECO:0007669"/>
    <property type="project" value="TreeGrafter"/>
</dbReference>
<dbReference type="InterPro" id="IPR016181">
    <property type="entry name" value="Acyl_CoA_acyltransferase"/>
</dbReference>